<evidence type="ECO:0000313" key="2">
    <source>
        <dbReference type="EMBL" id="KAL0090474.1"/>
    </source>
</evidence>
<dbReference type="InterPro" id="IPR006175">
    <property type="entry name" value="YjgF/YER057c/UK114"/>
</dbReference>
<proteinExistence type="inferred from homology"/>
<dbReference type="PROSITE" id="PS01094">
    <property type="entry name" value="UPF0076"/>
    <property type="match status" value="1"/>
</dbReference>
<dbReference type="InterPro" id="IPR006056">
    <property type="entry name" value="RidA"/>
</dbReference>
<name>A0ABR3B5F2_PHYBL</name>
<dbReference type="InterPro" id="IPR019897">
    <property type="entry name" value="RidA_CS"/>
</dbReference>
<protein>
    <submittedName>
        <fullName evidence="2">Endoribonuclease L-PSP</fullName>
    </submittedName>
</protein>
<sequence>MFSTRVLSSSFKRNMSSLTRVETTNAPAAIGPYAQAIKANNMVYTSGQIGFIPATGEIVEGGVVAQTEQTLKNLSAVLEAAGSSLEKVVKTTVFMRDMNDFVAMNEVYAKYFAKHQPARSAVQVARLPKDAAVEIEAVAMLE</sequence>
<dbReference type="SUPFAM" id="SSF55298">
    <property type="entry name" value="YjgF-like"/>
    <property type="match status" value="1"/>
</dbReference>
<gene>
    <name evidence="2" type="ORF">J3Q64DRAFT_1820219</name>
</gene>
<evidence type="ECO:0000256" key="1">
    <source>
        <dbReference type="ARBA" id="ARBA00010552"/>
    </source>
</evidence>
<dbReference type="InterPro" id="IPR035959">
    <property type="entry name" value="RutC-like_sf"/>
</dbReference>
<dbReference type="PANTHER" id="PTHR11803">
    <property type="entry name" value="2-IMINOBUTANOATE/2-IMINOPROPANOATE DEAMINASE RIDA"/>
    <property type="match status" value="1"/>
</dbReference>
<organism evidence="2 3">
    <name type="scientific">Phycomyces blakesleeanus</name>
    <dbReference type="NCBI Taxonomy" id="4837"/>
    <lineage>
        <taxon>Eukaryota</taxon>
        <taxon>Fungi</taxon>
        <taxon>Fungi incertae sedis</taxon>
        <taxon>Mucoromycota</taxon>
        <taxon>Mucoromycotina</taxon>
        <taxon>Mucoromycetes</taxon>
        <taxon>Mucorales</taxon>
        <taxon>Phycomycetaceae</taxon>
        <taxon>Phycomyces</taxon>
    </lineage>
</organism>
<dbReference type="CDD" id="cd00448">
    <property type="entry name" value="YjgF_YER057c_UK114_family"/>
    <property type="match status" value="1"/>
</dbReference>
<comment type="similarity">
    <text evidence="1">Belongs to the RutC family.</text>
</comment>
<dbReference type="Proteomes" id="UP001448207">
    <property type="component" value="Unassembled WGS sequence"/>
</dbReference>
<evidence type="ECO:0000313" key="3">
    <source>
        <dbReference type="Proteomes" id="UP001448207"/>
    </source>
</evidence>
<comment type="caution">
    <text evidence="2">The sequence shown here is derived from an EMBL/GenBank/DDBJ whole genome shotgun (WGS) entry which is preliminary data.</text>
</comment>
<dbReference type="Gene3D" id="3.30.1330.40">
    <property type="entry name" value="RutC-like"/>
    <property type="match status" value="1"/>
</dbReference>
<dbReference type="PANTHER" id="PTHR11803:SF39">
    <property type="entry name" value="2-IMINOBUTANOATE_2-IMINOPROPANOATE DEAMINASE"/>
    <property type="match status" value="1"/>
</dbReference>
<accession>A0ABR3B5F2</accession>
<reference evidence="2 3" key="1">
    <citation type="submission" date="2024-04" db="EMBL/GenBank/DDBJ databases">
        <title>Symmetric and asymmetric DNA N6-adenine methylation regulates different biological responses in Mucorales.</title>
        <authorList>
            <consortium name="Lawrence Berkeley National Laboratory"/>
            <person name="Lax C."/>
            <person name="Mondo S.J."/>
            <person name="Osorio-Concepcion M."/>
            <person name="Muszewska A."/>
            <person name="Corrochano-Luque M."/>
            <person name="Gutierrez G."/>
            <person name="Riley R."/>
            <person name="Lipzen A."/>
            <person name="Guo J."/>
            <person name="Hundley H."/>
            <person name="Amirebrahimi M."/>
            <person name="Ng V."/>
            <person name="Lorenzo-Gutierrez D."/>
            <person name="Binder U."/>
            <person name="Yang J."/>
            <person name="Song Y."/>
            <person name="Canovas D."/>
            <person name="Navarro E."/>
            <person name="Freitag M."/>
            <person name="Gabaldon T."/>
            <person name="Grigoriev I.V."/>
            <person name="Corrochano L.M."/>
            <person name="Nicolas F.E."/>
            <person name="Garre V."/>
        </authorList>
    </citation>
    <scope>NUCLEOTIDE SEQUENCE [LARGE SCALE GENOMIC DNA]</scope>
    <source>
        <strain evidence="2 3">L51</strain>
    </source>
</reference>
<keyword evidence="3" id="KW-1185">Reference proteome</keyword>
<dbReference type="NCBIfam" id="TIGR00004">
    <property type="entry name" value="Rid family detoxifying hydrolase"/>
    <property type="match status" value="1"/>
</dbReference>
<dbReference type="EMBL" id="JBCLYO010000004">
    <property type="protein sequence ID" value="KAL0090474.1"/>
    <property type="molecule type" value="Genomic_DNA"/>
</dbReference>
<dbReference type="Pfam" id="PF01042">
    <property type="entry name" value="Ribonuc_L-PSP"/>
    <property type="match status" value="1"/>
</dbReference>